<evidence type="ECO:0000313" key="5">
    <source>
        <dbReference type="EMBL" id="PWC28997.1"/>
    </source>
</evidence>
<dbReference type="InterPro" id="IPR012318">
    <property type="entry name" value="HTH_CRP"/>
</dbReference>
<name>A0A2U1V502_9PROT</name>
<dbReference type="InterPro" id="IPR036390">
    <property type="entry name" value="WH_DNA-bd_sf"/>
</dbReference>
<keyword evidence="2" id="KW-0238">DNA-binding</keyword>
<evidence type="ECO:0000256" key="2">
    <source>
        <dbReference type="ARBA" id="ARBA00023125"/>
    </source>
</evidence>
<organism evidence="5 6">
    <name type="scientific">Teichococcus aestuarii</name>
    <dbReference type="NCBI Taxonomy" id="568898"/>
    <lineage>
        <taxon>Bacteria</taxon>
        <taxon>Pseudomonadati</taxon>
        <taxon>Pseudomonadota</taxon>
        <taxon>Alphaproteobacteria</taxon>
        <taxon>Acetobacterales</taxon>
        <taxon>Roseomonadaceae</taxon>
        <taxon>Roseomonas</taxon>
    </lineage>
</organism>
<dbReference type="SUPFAM" id="SSF51206">
    <property type="entry name" value="cAMP-binding domain-like"/>
    <property type="match status" value="1"/>
</dbReference>
<evidence type="ECO:0000256" key="1">
    <source>
        <dbReference type="ARBA" id="ARBA00023015"/>
    </source>
</evidence>
<dbReference type="AlphaFoldDB" id="A0A2U1V502"/>
<dbReference type="InterPro" id="IPR018490">
    <property type="entry name" value="cNMP-bd_dom_sf"/>
</dbReference>
<dbReference type="GO" id="GO:0003677">
    <property type="term" value="F:DNA binding"/>
    <property type="evidence" value="ECO:0007669"/>
    <property type="project" value="UniProtKB-KW"/>
</dbReference>
<dbReference type="SUPFAM" id="SSF46785">
    <property type="entry name" value="Winged helix' DNA-binding domain"/>
    <property type="match status" value="1"/>
</dbReference>
<reference evidence="6" key="1">
    <citation type="submission" date="2017-10" db="EMBL/GenBank/DDBJ databases">
        <authorList>
            <person name="Toshchakov S.V."/>
            <person name="Goeva M.A."/>
        </authorList>
    </citation>
    <scope>NUCLEOTIDE SEQUENCE [LARGE SCALE GENOMIC DNA]</scope>
    <source>
        <strain evidence="6">JR1/69-1-13</strain>
    </source>
</reference>
<keyword evidence="6" id="KW-1185">Reference proteome</keyword>
<evidence type="ECO:0000256" key="3">
    <source>
        <dbReference type="ARBA" id="ARBA00023163"/>
    </source>
</evidence>
<evidence type="ECO:0000313" key="6">
    <source>
        <dbReference type="Proteomes" id="UP000245048"/>
    </source>
</evidence>
<dbReference type="Gene3D" id="2.60.120.10">
    <property type="entry name" value="Jelly Rolls"/>
    <property type="match status" value="1"/>
</dbReference>
<dbReference type="Proteomes" id="UP000245048">
    <property type="component" value="Unassembled WGS sequence"/>
</dbReference>
<feature type="domain" description="HTH crp-type" evidence="4">
    <location>
        <begin position="114"/>
        <end position="180"/>
    </location>
</feature>
<dbReference type="Pfam" id="PF13545">
    <property type="entry name" value="HTH_Crp_2"/>
    <property type="match status" value="1"/>
</dbReference>
<protein>
    <submittedName>
        <fullName evidence="5">Crp/Fnr family transcriptional regulator</fullName>
    </submittedName>
</protein>
<keyword evidence="3" id="KW-0804">Transcription</keyword>
<comment type="caution">
    <text evidence="5">The sequence shown here is derived from an EMBL/GenBank/DDBJ whole genome shotgun (WGS) entry which is preliminary data.</text>
</comment>
<dbReference type="PROSITE" id="PS51063">
    <property type="entry name" value="HTH_CRP_2"/>
    <property type="match status" value="1"/>
</dbReference>
<gene>
    <name evidence="5" type="ORF">CR165_10420</name>
</gene>
<dbReference type="InterPro" id="IPR014710">
    <property type="entry name" value="RmlC-like_jellyroll"/>
</dbReference>
<keyword evidence="1" id="KW-0805">Transcription regulation</keyword>
<accession>A0A2U1V502</accession>
<proteinExistence type="predicted"/>
<dbReference type="OrthoDB" id="7506088at2"/>
<sequence>MSLRASLHEPNVPITSVCFPESGYVSMVAHMEDGEAAEVGLVGLEGLVGLPVLLGDSHSDLEAMVQCPGVALSMGADAFRAALEADPALRTLLLRYALVHHEQVARMAACNGRHHTDERLARWLLMAHDRVEGDVLPMTHEILSMLLGVRRAGITVAAGQFQKAGFIRYEKGRITVTDRPGLESIACACYGIQRGAYARLLGAPGSIRPRQCR</sequence>
<evidence type="ECO:0000259" key="4">
    <source>
        <dbReference type="PROSITE" id="PS51063"/>
    </source>
</evidence>
<dbReference type="GO" id="GO:0006355">
    <property type="term" value="P:regulation of DNA-templated transcription"/>
    <property type="evidence" value="ECO:0007669"/>
    <property type="project" value="InterPro"/>
</dbReference>
<dbReference type="EMBL" id="PDOA01000005">
    <property type="protein sequence ID" value="PWC28997.1"/>
    <property type="molecule type" value="Genomic_DNA"/>
</dbReference>